<dbReference type="PANTHER" id="PTHR33137">
    <property type="entry name" value="MEDIATOR OF RNA POLYMERASE II TRANSCRIPTION SUBUNIT 15A-RELATED"/>
    <property type="match status" value="1"/>
</dbReference>
<reference evidence="8" key="1">
    <citation type="submission" date="2020-05" db="EMBL/GenBank/DDBJ databases">
        <title>WGS assembly of Panicum virgatum.</title>
        <authorList>
            <person name="Lovell J.T."/>
            <person name="Jenkins J."/>
            <person name="Shu S."/>
            <person name="Juenger T.E."/>
            <person name="Schmutz J."/>
        </authorList>
    </citation>
    <scope>NUCLEOTIDE SEQUENCE</scope>
    <source>
        <strain evidence="8">AP13</strain>
    </source>
</reference>
<accession>A0A8T0QJM4</accession>
<evidence type="ECO:0000256" key="4">
    <source>
        <dbReference type="ARBA" id="ARBA00023242"/>
    </source>
</evidence>
<dbReference type="Pfam" id="PF16987">
    <property type="entry name" value="KIX_2"/>
    <property type="match status" value="1"/>
</dbReference>
<feature type="compositionally biased region" description="Low complexity" evidence="5">
    <location>
        <begin position="592"/>
        <end position="604"/>
    </location>
</feature>
<evidence type="ECO:0000256" key="5">
    <source>
        <dbReference type="SAM" id="MobiDB-lite"/>
    </source>
</evidence>
<dbReference type="Pfam" id="PF21539">
    <property type="entry name" value="Med15_C"/>
    <property type="match status" value="1"/>
</dbReference>
<protein>
    <recommendedName>
        <fullName evidence="10">Mediator complex subunit 15 KIX domain-containing protein</fullName>
    </recommendedName>
</protein>
<proteinExistence type="predicted"/>
<comment type="subcellular location">
    <subcellularLocation>
        <location evidence="1">Nucleus</location>
    </subcellularLocation>
</comment>
<keyword evidence="9" id="KW-1185">Reference proteome</keyword>
<evidence type="ECO:0000259" key="6">
    <source>
        <dbReference type="Pfam" id="PF16987"/>
    </source>
</evidence>
<sequence>MQDSAAGDPCPWSQDLDPLLRPQVLDKIVRILAKVYHGQLDSTEDLNRVAARFENKVFHEANSKGDYLRRVSYWLATLELKQKQKLLQPSASIQHHQVQMGSHMRPVNAVVHAINGGNSSITAQVPSISTQGSQPSQLQGLPMTSLVSSLVPNQNVVCPSAQNMHVKVKQEHPEVTRKPDQTLNSRQASTTPSAPSVQLSQQMVAPVASEKLKELALQMQPSDFSGRNPINITQPHGQPLVQPNVQQNPFVKNGMLPKELMMVNQKGLGLNQQQTDRQHLKYQMRVAQQTNITKVHNGHPGVRNAQPGVTVGLRSTLRMHEQEALSEHIEIESQPMAIPQQLITASQQNILFSTMGSAGEVDWREEMFQKIKPLKDAYLSELMELDKAIVVPKLSQKQLDSLPNERAQQYRYRLHLKQKTKLMVKFLLLQKSSIPDNLRGQLSKFLKSIQDLLGFYRRSKHLTMDARNRCQISQGQPKIINLIGDQAPSSGGTCHQNQQEQPVNSQLMKDTITTTPAAQEINSNSLLGVESSCFPEKTRGSLQSLPIDKLQECCTQTLSFAIKAGPVKVSSPYASLVSTSPSHISTPRDAKPTTSSSVSVKSTLPSPVAKPGLVKVSCASVNSMLPSSFTESTSIQAVSPCASAKSSLPSSTFAKPSVIETTSSVTNSGCDPVALSCPSVHPTPSDNFESFSALLLQDISATTSAQTVVGRTATTAENCIKQVTTIKPIMQASSLLAETVDDQAKDNEHPGNEIPVAKKSIDRLLDAVRTSSPAMLCSAANSLRSVLNMNNWVQQSEMDTSEDWSFFSEQCGSSTANKRKRGLESTSLYSESAPQGIMGAICLTFDCTASEAEYSAERGARRQKTQNAKDTLLDEINSANSMLLDTFISIADDYGTDAISSSSGGTLIKLFYTATSLAPDLASLFATPGGMCIVMPVKLLVPADYPRSSPRFVCDQGDEQMRKRFNDISGTLDIAFRQALYGLPDPMSVLDIAKAWDASVRRAVVEFAKMHGGGTFSSSYGEWTRC</sequence>
<feature type="domain" description="ARC105/Med15 mediator subunit C-terminal" evidence="7">
    <location>
        <begin position="933"/>
        <end position="1001"/>
    </location>
</feature>
<dbReference type="GO" id="GO:0005634">
    <property type="term" value="C:nucleus"/>
    <property type="evidence" value="ECO:0007669"/>
    <property type="project" value="UniProtKB-SubCell"/>
</dbReference>
<dbReference type="InterPro" id="IPR036529">
    <property type="entry name" value="KIX_dom_sf"/>
</dbReference>
<dbReference type="Gene3D" id="1.10.246.20">
    <property type="entry name" value="Coactivator CBP, KIX domain"/>
    <property type="match status" value="1"/>
</dbReference>
<name>A0A8T0QJM4_PANVG</name>
<evidence type="ECO:0000256" key="1">
    <source>
        <dbReference type="ARBA" id="ARBA00004123"/>
    </source>
</evidence>
<dbReference type="InterPro" id="IPR044661">
    <property type="entry name" value="MED15a/b/c-like"/>
</dbReference>
<evidence type="ECO:0000259" key="7">
    <source>
        <dbReference type="Pfam" id="PF21539"/>
    </source>
</evidence>
<organism evidence="8 9">
    <name type="scientific">Panicum virgatum</name>
    <name type="common">Blackwell switchgrass</name>
    <dbReference type="NCBI Taxonomy" id="38727"/>
    <lineage>
        <taxon>Eukaryota</taxon>
        <taxon>Viridiplantae</taxon>
        <taxon>Streptophyta</taxon>
        <taxon>Embryophyta</taxon>
        <taxon>Tracheophyta</taxon>
        <taxon>Spermatophyta</taxon>
        <taxon>Magnoliopsida</taxon>
        <taxon>Liliopsida</taxon>
        <taxon>Poales</taxon>
        <taxon>Poaceae</taxon>
        <taxon>PACMAD clade</taxon>
        <taxon>Panicoideae</taxon>
        <taxon>Panicodae</taxon>
        <taxon>Paniceae</taxon>
        <taxon>Panicinae</taxon>
        <taxon>Panicum</taxon>
        <taxon>Panicum sect. Hiantes</taxon>
    </lineage>
</organism>
<evidence type="ECO:0000256" key="2">
    <source>
        <dbReference type="ARBA" id="ARBA00023015"/>
    </source>
</evidence>
<evidence type="ECO:0000256" key="3">
    <source>
        <dbReference type="ARBA" id="ARBA00023163"/>
    </source>
</evidence>
<dbReference type="AlphaFoldDB" id="A0A8T0QJM4"/>
<evidence type="ECO:0000313" key="8">
    <source>
        <dbReference type="EMBL" id="KAG2570414.1"/>
    </source>
</evidence>
<dbReference type="GO" id="GO:0003713">
    <property type="term" value="F:transcription coactivator activity"/>
    <property type="evidence" value="ECO:0007669"/>
    <property type="project" value="InterPro"/>
</dbReference>
<dbReference type="InterPro" id="IPR036546">
    <property type="entry name" value="MED15_KIX"/>
</dbReference>
<dbReference type="GO" id="GO:0031490">
    <property type="term" value="F:chromatin DNA binding"/>
    <property type="evidence" value="ECO:0007669"/>
    <property type="project" value="InterPro"/>
</dbReference>
<feature type="compositionally biased region" description="Basic and acidic residues" evidence="5">
    <location>
        <begin position="169"/>
        <end position="180"/>
    </location>
</feature>
<feature type="region of interest" description="Disordered" evidence="5">
    <location>
        <begin position="577"/>
        <end position="604"/>
    </location>
</feature>
<feature type="domain" description="Mediator complex subunit 15 KIX" evidence="6">
    <location>
        <begin position="12"/>
        <end position="85"/>
    </location>
</feature>
<dbReference type="Proteomes" id="UP000823388">
    <property type="component" value="Chromosome 7K"/>
</dbReference>
<gene>
    <name evidence="8" type="ORF">PVAP13_7KG092400</name>
</gene>
<keyword evidence="3" id="KW-0804">Transcription</keyword>
<dbReference type="PANTHER" id="PTHR33137:SF42">
    <property type="entry name" value="MEDIATOR COMPLEX SUBUNIT 15 KIX DOMAIN-CONTAINING PROTEIN"/>
    <property type="match status" value="1"/>
</dbReference>
<dbReference type="EMBL" id="CM029049">
    <property type="protein sequence ID" value="KAG2570414.1"/>
    <property type="molecule type" value="Genomic_DNA"/>
</dbReference>
<feature type="region of interest" description="Disordered" evidence="5">
    <location>
        <begin position="169"/>
        <end position="200"/>
    </location>
</feature>
<keyword evidence="2" id="KW-0805">Transcription regulation</keyword>
<dbReference type="InterPro" id="IPR048386">
    <property type="entry name" value="Med15_C"/>
</dbReference>
<keyword evidence="4" id="KW-0539">Nucleus</keyword>
<evidence type="ECO:0008006" key="10">
    <source>
        <dbReference type="Google" id="ProtNLM"/>
    </source>
</evidence>
<comment type="caution">
    <text evidence="8">The sequence shown here is derived from an EMBL/GenBank/DDBJ whole genome shotgun (WGS) entry which is preliminary data.</text>
</comment>
<evidence type="ECO:0000313" key="9">
    <source>
        <dbReference type="Proteomes" id="UP000823388"/>
    </source>
</evidence>
<feature type="compositionally biased region" description="Polar residues" evidence="5">
    <location>
        <begin position="181"/>
        <end position="200"/>
    </location>
</feature>